<dbReference type="GO" id="GO:0008915">
    <property type="term" value="F:lipid-A-disaccharide synthase activity"/>
    <property type="evidence" value="ECO:0007669"/>
    <property type="project" value="UniProtKB-EC"/>
</dbReference>
<keyword evidence="8" id="KW-0443">Lipid metabolism</keyword>
<dbReference type="RefSeq" id="WP_369717375.1">
    <property type="nucleotide sequence ID" value="NZ_CP165647.1"/>
</dbReference>
<evidence type="ECO:0000256" key="1">
    <source>
        <dbReference type="ARBA" id="ARBA00002056"/>
    </source>
</evidence>
<keyword evidence="7" id="KW-0808">Transferase</keyword>
<proteinExistence type="predicted"/>
<dbReference type="PANTHER" id="PTHR30372">
    <property type="entry name" value="LIPID-A-DISACCHARIDE SYNTHASE"/>
    <property type="match status" value="1"/>
</dbReference>
<evidence type="ECO:0000256" key="6">
    <source>
        <dbReference type="ARBA" id="ARBA00022676"/>
    </source>
</evidence>
<evidence type="ECO:0000256" key="3">
    <source>
        <dbReference type="ARBA" id="ARBA00020902"/>
    </source>
</evidence>
<dbReference type="EC" id="2.4.1.182" evidence="2"/>
<dbReference type="Pfam" id="PF02684">
    <property type="entry name" value="LpxB"/>
    <property type="match status" value="1"/>
</dbReference>
<protein>
    <recommendedName>
        <fullName evidence="3">Lipid-A-disaccharide synthase</fullName>
        <ecNumber evidence="2">2.4.1.182</ecNumber>
    </recommendedName>
</protein>
<keyword evidence="6" id="KW-0328">Glycosyltransferase</keyword>
<name>A0AB39V749_9FUSO</name>
<evidence type="ECO:0000256" key="7">
    <source>
        <dbReference type="ARBA" id="ARBA00022679"/>
    </source>
</evidence>
<sequence>MKNNKSLSKMKTKKIFISCGEMSGDLHASYIVEEMRKKNKNTEFFGVVGDKSIKVGVKAINHIKNNDIMGFVEALKKYRYFTKKAGEYLEFIRKNGIETVIFVDFGGFNLKFFELLKKKIQEKELQDLKMIYYIPPKVWAWGKKRIEKLKKFDDVIVIFPFEKEYYDNGLKKDESKGLKVEYFGNPFVDKYEFSDELGEKILLLPGSRRQEIEKFLPVIIELIKNERVKNEKFLMKLASKEHLKYIESFEKEHKINVSKIPNLEITFDEIKKIRKDCKFAIATSGTVTFEISLMGLPVIVVYKTSRINAFIARNIVKIKYITLTNLNANKEIFKELLQEDFSVEKLLEEIEIMEKNKEKIVLELKNERKKLGNSGVLEKIVNYLLKDK</sequence>
<feature type="coiled-coil region" evidence="10">
    <location>
        <begin position="343"/>
        <end position="370"/>
    </location>
</feature>
<keyword evidence="10" id="KW-0175">Coiled coil</keyword>
<evidence type="ECO:0000256" key="8">
    <source>
        <dbReference type="ARBA" id="ARBA00023098"/>
    </source>
</evidence>
<dbReference type="GO" id="GO:0005543">
    <property type="term" value="F:phospholipid binding"/>
    <property type="evidence" value="ECO:0007669"/>
    <property type="project" value="TreeGrafter"/>
</dbReference>
<accession>A0AB39V749</accession>
<evidence type="ECO:0000256" key="4">
    <source>
        <dbReference type="ARBA" id="ARBA00022516"/>
    </source>
</evidence>
<dbReference type="KEGG" id="lala:AB8B28_05635"/>
<comment type="function">
    <text evidence="1">Condensation of UDP-2,3-diacylglucosamine and 2,3-diacylglucosamine-1-phosphate to form lipid A disaccharide, a precursor of lipid A, a phosphorylated glycolipid that anchors the lipopolysaccharide to the outer membrane of the cell.</text>
</comment>
<dbReference type="GO" id="GO:0009245">
    <property type="term" value="P:lipid A biosynthetic process"/>
    <property type="evidence" value="ECO:0007669"/>
    <property type="project" value="UniProtKB-KW"/>
</dbReference>
<comment type="catalytic activity">
    <reaction evidence="9">
        <text>a lipid X + a UDP-2-N,3-O-bis[(3R)-3-hydroxyacyl]-alpha-D-glucosamine = a lipid A disaccharide + UDP + H(+)</text>
        <dbReference type="Rhea" id="RHEA:67828"/>
        <dbReference type="ChEBI" id="CHEBI:15378"/>
        <dbReference type="ChEBI" id="CHEBI:58223"/>
        <dbReference type="ChEBI" id="CHEBI:137748"/>
        <dbReference type="ChEBI" id="CHEBI:176338"/>
        <dbReference type="ChEBI" id="CHEBI:176343"/>
        <dbReference type="EC" id="2.4.1.182"/>
    </reaction>
</comment>
<organism evidence="11">
    <name type="scientific">Leptotrichia alba</name>
    <dbReference type="NCBI Taxonomy" id="3239304"/>
    <lineage>
        <taxon>Bacteria</taxon>
        <taxon>Fusobacteriati</taxon>
        <taxon>Fusobacteriota</taxon>
        <taxon>Fusobacteriia</taxon>
        <taxon>Fusobacteriales</taxon>
        <taxon>Leptotrichiaceae</taxon>
        <taxon>Leptotrichia</taxon>
    </lineage>
</organism>
<evidence type="ECO:0000256" key="9">
    <source>
        <dbReference type="ARBA" id="ARBA00048975"/>
    </source>
</evidence>
<gene>
    <name evidence="11" type="ORF">AB8B28_05635</name>
</gene>
<evidence type="ECO:0000313" key="11">
    <source>
        <dbReference type="EMBL" id="XDU63320.1"/>
    </source>
</evidence>
<dbReference type="AlphaFoldDB" id="A0AB39V749"/>
<dbReference type="EMBL" id="CP165647">
    <property type="protein sequence ID" value="XDU63320.1"/>
    <property type="molecule type" value="Genomic_DNA"/>
</dbReference>
<keyword evidence="4" id="KW-0444">Lipid biosynthesis</keyword>
<evidence type="ECO:0000256" key="10">
    <source>
        <dbReference type="SAM" id="Coils"/>
    </source>
</evidence>
<keyword evidence="5" id="KW-0441">Lipid A biosynthesis</keyword>
<dbReference type="Gene3D" id="3.40.50.2000">
    <property type="entry name" value="Glycogen Phosphorylase B"/>
    <property type="match status" value="1"/>
</dbReference>
<dbReference type="GO" id="GO:0016020">
    <property type="term" value="C:membrane"/>
    <property type="evidence" value="ECO:0007669"/>
    <property type="project" value="GOC"/>
</dbReference>
<evidence type="ECO:0000256" key="2">
    <source>
        <dbReference type="ARBA" id="ARBA00012687"/>
    </source>
</evidence>
<dbReference type="InterPro" id="IPR003835">
    <property type="entry name" value="Glyco_trans_19"/>
</dbReference>
<reference evidence="11" key="1">
    <citation type="submission" date="2024-07" db="EMBL/GenBank/DDBJ databases">
        <authorList>
            <person name="Li X.-J."/>
            <person name="Wang X."/>
        </authorList>
    </citation>
    <scope>NUCLEOTIDE SEQUENCE</scope>
    <source>
        <strain evidence="11">HSP-536</strain>
    </source>
</reference>
<dbReference type="SUPFAM" id="SSF53756">
    <property type="entry name" value="UDP-Glycosyltransferase/glycogen phosphorylase"/>
    <property type="match status" value="1"/>
</dbReference>
<dbReference type="PANTHER" id="PTHR30372:SF4">
    <property type="entry name" value="LIPID-A-DISACCHARIDE SYNTHASE, MITOCHONDRIAL-RELATED"/>
    <property type="match status" value="1"/>
</dbReference>
<evidence type="ECO:0000256" key="5">
    <source>
        <dbReference type="ARBA" id="ARBA00022556"/>
    </source>
</evidence>